<organism evidence="3 4">
    <name type="scientific">Fukomys damarensis</name>
    <name type="common">Damaraland mole rat</name>
    <name type="synonym">Cryptomys damarensis</name>
    <dbReference type="NCBI Taxonomy" id="885580"/>
    <lineage>
        <taxon>Eukaryota</taxon>
        <taxon>Metazoa</taxon>
        <taxon>Chordata</taxon>
        <taxon>Craniata</taxon>
        <taxon>Vertebrata</taxon>
        <taxon>Euteleostomi</taxon>
        <taxon>Mammalia</taxon>
        <taxon>Eutheria</taxon>
        <taxon>Euarchontoglires</taxon>
        <taxon>Glires</taxon>
        <taxon>Rodentia</taxon>
        <taxon>Hystricomorpha</taxon>
        <taxon>Bathyergidae</taxon>
        <taxon>Fukomys</taxon>
    </lineage>
</organism>
<keyword evidence="4" id="KW-1185">Reference proteome</keyword>
<dbReference type="EMBL" id="KN121399">
    <property type="protein sequence ID" value="KFO36544.1"/>
    <property type="molecule type" value="Genomic_DNA"/>
</dbReference>
<accession>A0A091DWM8</accession>
<evidence type="ECO:0000313" key="4">
    <source>
        <dbReference type="Proteomes" id="UP000028990"/>
    </source>
</evidence>
<dbReference type="Proteomes" id="UP000028990">
    <property type="component" value="Unassembled WGS sequence"/>
</dbReference>
<feature type="chain" id="PRO_5001873706" evidence="2">
    <location>
        <begin position="24"/>
        <end position="128"/>
    </location>
</feature>
<feature type="region of interest" description="Disordered" evidence="1">
    <location>
        <begin position="43"/>
        <end position="68"/>
    </location>
</feature>
<dbReference type="AlphaFoldDB" id="A0A091DWM8"/>
<reference evidence="3 4" key="1">
    <citation type="submission" date="2013-11" db="EMBL/GenBank/DDBJ databases">
        <title>The Damaraland mole rat (Fukomys damarensis) genome and evolution of African mole rats.</title>
        <authorList>
            <person name="Gladyshev V.N."/>
            <person name="Fang X."/>
        </authorList>
    </citation>
    <scope>NUCLEOTIDE SEQUENCE [LARGE SCALE GENOMIC DNA]</scope>
    <source>
        <tissue evidence="3">Liver</tissue>
    </source>
</reference>
<protein>
    <submittedName>
        <fullName evidence="3">Uncharacterized protein</fullName>
    </submittedName>
</protein>
<evidence type="ECO:0000256" key="1">
    <source>
        <dbReference type="SAM" id="MobiDB-lite"/>
    </source>
</evidence>
<feature type="compositionally biased region" description="Polar residues" evidence="1">
    <location>
        <begin position="47"/>
        <end position="56"/>
    </location>
</feature>
<gene>
    <name evidence="3" type="ORF">H920_01998</name>
</gene>
<proteinExistence type="predicted"/>
<evidence type="ECO:0000313" key="3">
    <source>
        <dbReference type="EMBL" id="KFO36544.1"/>
    </source>
</evidence>
<name>A0A091DWM8_FUKDA</name>
<keyword evidence="2" id="KW-0732">Signal</keyword>
<feature type="signal peptide" evidence="2">
    <location>
        <begin position="1"/>
        <end position="23"/>
    </location>
</feature>
<sequence length="128" mass="13793">MPWPLPLAMELALWRVYTEVATADLPPTEVTSSVLIPKGEDVLETNPALSGNSSENKGLPVNPTQAPLRLQPENSWESLFPSHCAICAGSPGALMLSDGLSEQKLPVRKQPEFQCTTDGLLRVTGLDL</sequence>
<evidence type="ECO:0000256" key="2">
    <source>
        <dbReference type="SAM" id="SignalP"/>
    </source>
</evidence>